<dbReference type="EMBL" id="CADCXN010000014">
    <property type="protein sequence ID" value="CAA9889593.1"/>
    <property type="molecule type" value="Genomic_DNA"/>
</dbReference>
<proteinExistence type="predicted"/>
<organism evidence="1 2">
    <name type="scientific">Candidatus Methylobacter favarea</name>
    <dbReference type="NCBI Taxonomy" id="2707345"/>
    <lineage>
        <taxon>Bacteria</taxon>
        <taxon>Pseudomonadati</taxon>
        <taxon>Pseudomonadota</taxon>
        <taxon>Gammaproteobacteria</taxon>
        <taxon>Methylococcales</taxon>
        <taxon>Methylococcaceae</taxon>
        <taxon>Methylobacter</taxon>
    </lineage>
</organism>
<evidence type="ECO:0000313" key="2">
    <source>
        <dbReference type="Proteomes" id="UP000494216"/>
    </source>
</evidence>
<gene>
    <name evidence="1" type="ORF">METHB2_1100005</name>
</gene>
<evidence type="ECO:0000313" key="1">
    <source>
        <dbReference type="EMBL" id="CAA9889593.1"/>
    </source>
</evidence>
<accession>A0A8S0WYK1</accession>
<protein>
    <submittedName>
        <fullName evidence="1">Uncharacterized protein</fullName>
    </submittedName>
</protein>
<sequence length="130" mass="14434">MVGQFTLWCICPSRRYFFVLGFGVAHAIADQCHGSPFCPLCRPSILLSGNSFYKAVAGHFSTLPSKDRFPDKGLSPHEHWVDAGYGSAELLVSSRVHYGIDLVGPARENPVWQTKVEGAYTGERFTIDRE</sequence>
<comment type="caution">
    <text evidence="1">The sequence shown here is derived from an EMBL/GenBank/DDBJ whole genome shotgun (WGS) entry which is preliminary data.</text>
</comment>
<reference evidence="1 2" key="1">
    <citation type="submission" date="2020-02" db="EMBL/GenBank/DDBJ databases">
        <authorList>
            <person name="Hogendoorn C."/>
        </authorList>
    </citation>
    <scope>NUCLEOTIDE SEQUENCE [LARGE SCALE GENOMIC DNA]</scope>
    <source>
        <strain evidence="1">METHB21</strain>
    </source>
</reference>
<dbReference type="AlphaFoldDB" id="A0A8S0WYK1"/>
<keyword evidence="2" id="KW-1185">Reference proteome</keyword>
<name>A0A8S0WYK1_9GAMM</name>
<dbReference type="Proteomes" id="UP000494216">
    <property type="component" value="Unassembled WGS sequence"/>
</dbReference>